<dbReference type="Proteomes" id="UP001057402">
    <property type="component" value="Chromosome 8"/>
</dbReference>
<evidence type="ECO:0000313" key="2">
    <source>
        <dbReference type="Proteomes" id="UP001057402"/>
    </source>
</evidence>
<gene>
    <name evidence="1" type="ORF">MLD38_028335</name>
</gene>
<comment type="caution">
    <text evidence="1">The sequence shown here is derived from an EMBL/GenBank/DDBJ whole genome shotgun (WGS) entry which is preliminary data.</text>
</comment>
<proteinExistence type="predicted"/>
<evidence type="ECO:0000313" key="1">
    <source>
        <dbReference type="EMBL" id="KAI4330021.1"/>
    </source>
</evidence>
<sequence>MAMEFPSWIAPNPFHSTLDLNLQLLHLPGNSSKAVRESDFMGFGVSSEALPKEENRVAEELPFLRESSLAEELNRANSENKKLNEMLVVVCENYNVLRSHVMEILSRNGERESSPSRKRKLSWVDDGRNLVAGASNGSSESSSSDDNTCRNKPGEEIIKGKVTKLCERSESLDAGLTVKDGYQWRKYGQKITRDNPCPRAYFKCSFAPTCPVKKKVQRSVEDPLVLVATYEGEHNHPKSPRSEAAAAAASASNSRVSPGSAPAASKLPSPNSLAPPPRPAPTRAITLDLMKSESASSNNKLPKIEESQKLHKFLVEQMASFLTKDPSFTAALATAMSGKRRQLPTEKW</sequence>
<accession>A0ACB9N1A1</accession>
<reference evidence="2" key="1">
    <citation type="journal article" date="2023" name="Front. Plant Sci.">
        <title>Chromosomal-level genome assembly of Melastoma candidum provides insights into trichome evolution.</title>
        <authorList>
            <person name="Zhong Y."/>
            <person name="Wu W."/>
            <person name="Sun C."/>
            <person name="Zou P."/>
            <person name="Liu Y."/>
            <person name="Dai S."/>
            <person name="Zhou R."/>
        </authorList>
    </citation>
    <scope>NUCLEOTIDE SEQUENCE [LARGE SCALE GENOMIC DNA]</scope>
</reference>
<protein>
    <submittedName>
        <fullName evidence="1">Uncharacterized protein</fullName>
    </submittedName>
</protein>
<dbReference type="EMBL" id="CM042887">
    <property type="protein sequence ID" value="KAI4330021.1"/>
    <property type="molecule type" value="Genomic_DNA"/>
</dbReference>
<organism evidence="1 2">
    <name type="scientific">Melastoma candidum</name>
    <dbReference type="NCBI Taxonomy" id="119954"/>
    <lineage>
        <taxon>Eukaryota</taxon>
        <taxon>Viridiplantae</taxon>
        <taxon>Streptophyta</taxon>
        <taxon>Embryophyta</taxon>
        <taxon>Tracheophyta</taxon>
        <taxon>Spermatophyta</taxon>
        <taxon>Magnoliopsida</taxon>
        <taxon>eudicotyledons</taxon>
        <taxon>Gunneridae</taxon>
        <taxon>Pentapetalae</taxon>
        <taxon>rosids</taxon>
        <taxon>malvids</taxon>
        <taxon>Myrtales</taxon>
        <taxon>Melastomataceae</taxon>
        <taxon>Melastomatoideae</taxon>
        <taxon>Melastomateae</taxon>
        <taxon>Melastoma</taxon>
    </lineage>
</organism>
<keyword evidence="2" id="KW-1185">Reference proteome</keyword>
<name>A0ACB9N1A1_9MYRT</name>